<name>A0A1M5BS41_9BACE</name>
<evidence type="ECO:0000313" key="2">
    <source>
        <dbReference type="Proteomes" id="UP000184436"/>
    </source>
</evidence>
<sequence length="50" mass="5805">MSFGELLCELRTSLSSDIRNNEEGVYRSVRAELEYLCYNGIVYIKPKSEK</sequence>
<dbReference type="STRING" id="871325.SAMN05444349_12047"/>
<dbReference type="EMBL" id="FQVD01000020">
    <property type="protein sequence ID" value="SHF45353.1"/>
    <property type="molecule type" value="Genomic_DNA"/>
</dbReference>
<proteinExistence type="predicted"/>
<accession>A0A1M5BS41</accession>
<protein>
    <submittedName>
        <fullName evidence="1">Uncharacterized protein</fullName>
    </submittedName>
</protein>
<dbReference type="Proteomes" id="UP000184436">
    <property type="component" value="Unassembled WGS sequence"/>
</dbReference>
<gene>
    <name evidence="1" type="ORF">SAMN05444349_12047</name>
</gene>
<organism evidence="1 2">
    <name type="scientific">Bacteroides faecichinchillae</name>
    <dbReference type="NCBI Taxonomy" id="871325"/>
    <lineage>
        <taxon>Bacteria</taxon>
        <taxon>Pseudomonadati</taxon>
        <taxon>Bacteroidota</taxon>
        <taxon>Bacteroidia</taxon>
        <taxon>Bacteroidales</taxon>
        <taxon>Bacteroidaceae</taxon>
        <taxon>Bacteroides</taxon>
    </lineage>
</organism>
<dbReference type="AlphaFoldDB" id="A0A1M5BS41"/>
<evidence type="ECO:0000313" key="1">
    <source>
        <dbReference type="EMBL" id="SHF45353.1"/>
    </source>
</evidence>
<dbReference type="RefSeq" id="WP_245798529.1">
    <property type="nucleotide sequence ID" value="NZ_FQVD01000020.1"/>
</dbReference>
<reference evidence="1 2" key="1">
    <citation type="submission" date="2016-11" db="EMBL/GenBank/DDBJ databases">
        <authorList>
            <person name="Jaros S."/>
            <person name="Januszkiewicz K."/>
            <person name="Wedrychowicz H."/>
        </authorList>
    </citation>
    <scope>NUCLEOTIDE SEQUENCE [LARGE SCALE GENOMIC DNA]</scope>
    <source>
        <strain evidence="1 2">DSM 26883</strain>
    </source>
</reference>
<keyword evidence="2" id="KW-1185">Reference proteome</keyword>